<evidence type="ECO:0000256" key="3">
    <source>
        <dbReference type="ARBA" id="ARBA00022448"/>
    </source>
</evidence>
<protein>
    <recommendedName>
        <fullName evidence="8">ATP synthase epsilon chain</fullName>
    </recommendedName>
    <alternativeName>
        <fullName evidence="8">ATP synthase F1 sector epsilon subunit</fullName>
    </alternativeName>
    <alternativeName>
        <fullName evidence="8">F-ATPase epsilon subunit</fullName>
    </alternativeName>
</protein>
<dbReference type="GO" id="GO:0045259">
    <property type="term" value="C:proton-transporting ATP synthase complex"/>
    <property type="evidence" value="ECO:0007669"/>
    <property type="project" value="UniProtKB-KW"/>
</dbReference>
<evidence type="ECO:0000256" key="8">
    <source>
        <dbReference type="HAMAP-Rule" id="MF_00530"/>
    </source>
</evidence>
<dbReference type="AlphaFoldDB" id="A0AAE3DAW3"/>
<evidence type="ECO:0000256" key="4">
    <source>
        <dbReference type="ARBA" id="ARBA00023065"/>
    </source>
</evidence>
<evidence type="ECO:0000256" key="6">
    <source>
        <dbReference type="ARBA" id="ARBA00023196"/>
    </source>
</evidence>
<dbReference type="Pfam" id="PF02823">
    <property type="entry name" value="ATP-synt_DE_N"/>
    <property type="match status" value="1"/>
</dbReference>
<reference evidence="12 13" key="1">
    <citation type="submission" date="2021-10" db="EMBL/GenBank/DDBJ databases">
        <title>Anaerobic single-cell dispensing facilitates the cultivation of human gut bacteria.</title>
        <authorList>
            <person name="Afrizal A."/>
        </authorList>
    </citation>
    <scope>NUCLEOTIDE SEQUENCE [LARGE SCALE GENOMIC DNA]</scope>
    <source>
        <strain evidence="12 13">CLA-AA-H276</strain>
    </source>
</reference>
<evidence type="ECO:0000259" key="11">
    <source>
        <dbReference type="Pfam" id="PF02823"/>
    </source>
</evidence>
<dbReference type="CDD" id="cd12152">
    <property type="entry name" value="F1-ATPase_delta"/>
    <property type="match status" value="1"/>
</dbReference>
<feature type="domain" description="ATP synthase F1 complex delta/epsilon subunit N-terminal" evidence="11">
    <location>
        <begin position="5"/>
        <end position="83"/>
    </location>
</feature>
<keyword evidence="3 8" id="KW-0813">Transport</keyword>
<dbReference type="GO" id="GO:0046933">
    <property type="term" value="F:proton-transporting ATP synthase activity, rotational mechanism"/>
    <property type="evidence" value="ECO:0007669"/>
    <property type="project" value="UniProtKB-UniRule"/>
</dbReference>
<evidence type="ECO:0000256" key="1">
    <source>
        <dbReference type="ARBA" id="ARBA00004202"/>
    </source>
</evidence>
<keyword evidence="7 8" id="KW-0066">ATP synthesis</keyword>
<dbReference type="PANTHER" id="PTHR13822:SF10">
    <property type="entry name" value="ATP SYNTHASE EPSILON CHAIN, CHLOROPLASTIC"/>
    <property type="match status" value="1"/>
</dbReference>
<dbReference type="NCBIfam" id="TIGR01216">
    <property type="entry name" value="ATP_synt_epsi"/>
    <property type="match status" value="1"/>
</dbReference>
<gene>
    <name evidence="8 12" type="primary">atpC</name>
    <name evidence="12" type="ORF">LKD36_05485</name>
</gene>
<keyword evidence="4 8" id="KW-0406">Ion transport</keyword>
<dbReference type="InterPro" id="IPR020547">
    <property type="entry name" value="ATP_synth_F1_esu_C"/>
</dbReference>
<comment type="similarity">
    <text evidence="2 8 9">Belongs to the ATPase epsilon chain family.</text>
</comment>
<accession>A0AAE3DAW3</accession>
<dbReference type="InterPro" id="IPR036771">
    <property type="entry name" value="ATPsynth_dsu/esu_N"/>
</dbReference>
<evidence type="ECO:0000313" key="12">
    <source>
        <dbReference type="EMBL" id="MCC2125630.1"/>
    </source>
</evidence>
<keyword evidence="8" id="KW-1003">Cell membrane</keyword>
<evidence type="ECO:0000313" key="13">
    <source>
        <dbReference type="Proteomes" id="UP001198220"/>
    </source>
</evidence>
<dbReference type="HAMAP" id="MF_00530">
    <property type="entry name" value="ATP_synth_epsil_bac"/>
    <property type="match status" value="1"/>
</dbReference>
<keyword evidence="8" id="KW-0375">Hydrogen ion transport</keyword>
<dbReference type="GO" id="GO:0005886">
    <property type="term" value="C:plasma membrane"/>
    <property type="evidence" value="ECO:0007669"/>
    <property type="project" value="UniProtKB-SubCell"/>
</dbReference>
<dbReference type="SUPFAM" id="SSF46604">
    <property type="entry name" value="Epsilon subunit of F1F0-ATP synthase C-terminal domain"/>
    <property type="match status" value="1"/>
</dbReference>
<keyword evidence="6 8" id="KW-0139">CF(1)</keyword>
<name>A0AAE3DAW3_9FIRM</name>
<dbReference type="Gene3D" id="2.60.15.10">
    <property type="entry name" value="F0F1 ATP synthase delta/epsilon subunit, N-terminal"/>
    <property type="match status" value="1"/>
</dbReference>
<dbReference type="EMBL" id="JAJEPS010000004">
    <property type="protein sequence ID" value="MCC2125630.1"/>
    <property type="molecule type" value="Genomic_DNA"/>
</dbReference>
<dbReference type="Proteomes" id="UP001198220">
    <property type="component" value="Unassembled WGS sequence"/>
</dbReference>
<feature type="domain" description="ATP synthase epsilon subunit C-terminal" evidence="10">
    <location>
        <begin position="88"/>
        <end position="130"/>
    </location>
</feature>
<dbReference type="Pfam" id="PF00401">
    <property type="entry name" value="ATP-synt_DE"/>
    <property type="match status" value="1"/>
</dbReference>
<dbReference type="Gene3D" id="1.20.5.440">
    <property type="entry name" value="ATP synthase delta/epsilon subunit, C-terminal domain"/>
    <property type="match status" value="1"/>
</dbReference>
<evidence type="ECO:0000256" key="5">
    <source>
        <dbReference type="ARBA" id="ARBA00023136"/>
    </source>
</evidence>
<dbReference type="InterPro" id="IPR001469">
    <property type="entry name" value="ATP_synth_F1_dsu/esu"/>
</dbReference>
<keyword evidence="5 8" id="KW-0472">Membrane</keyword>
<keyword evidence="13" id="KW-1185">Reference proteome</keyword>
<proteinExistence type="inferred from homology"/>
<evidence type="ECO:0000256" key="2">
    <source>
        <dbReference type="ARBA" id="ARBA00005712"/>
    </source>
</evidence>
<dbReference type="InterPro" id="IPR036794">
    <property type="entry name" value="ATP_F1_dsu/esu_C_sf"/>
</dbReference>
<sequence length="137" mass="15718">MSKFYVKIISSNRIFYEGFCHCLIIPAVDGEQAIMAHHEETIIAVQNGEMRMQKEEGGEWSYAVLGKGFCMAANNRVTVLADTVERPEEVDVNRAKEALERAQERLRQKQSIQEYHTTQAALARALTRLKETEKFLR</sequence>
<evidence type="ECO:0000256" key="9">
    <source>
        <dbReference type="RuleBase" id="RU003656"/>
    </source>
</evidence>
<dbReference type="SUPFAM" id="SSF51344">
    <property type="entry name" value="Epsilon subunit of F1F0-ATP synthase N-terminal domain"/>
    <property type="match status" value="1"/>
</dbReference>
<dbReference type="RefSeq" id="WP_118769571.1">
    <property type="nucleotide sequence ID" value="NZ_JAJEPS010000004.1"/>
</dbReference>
<dbReference type="GO" id="GO:0005524">
    <property type="term" value="F:ATP binding"/>
    <property type="evidence" value="ECO:0007669"/>
    <property type="project" value="UniProtKB-UniRule"/>
</dbReference>
<comment type="subcellular location">
    <subcellularLocation>
        <location evidence="1 8">Cell membrane</location>
        <topology evidence="1 8">Peripheral membrane protein</topology>
    </subcellularLocation>
</comment>
<comment type="subunit">
    <text evidence="8 9">F-type ATPases have 2 components, CF(1) - the catalytic core - and CF(0) - the membrane proton channel. CF(1) has five subunits: alpha(3), beta(3), gamma(1), delta(1), epsilon(1). CF(0) has three main subunits: a, b and c.</text>
</comment>
<dbReference type="PANTHER" id="PTHR13822">
    <property type="entry name" value="ATP SYNTHASE DELTA/EPSILON CHAIN"/>
    <property type="match status" value="1"/>
</dbReference>
<evidence type="ECO:0000259" key="10">
    <source>
        <dbReference type="Pfam" id="PF00401"/>
    </source>
</evidence>
<dbReference type="InterPro" id="IPR020546">
    <property type="entry name" value="ATP_synth_F1_dsu/esu_N"/>
</dbReference>
<comment type="caution">
    <text evidence="12">The sequence shown here is derived from an EMBL/GenBank/DDBJ whole genome shotgun (WGS) entry which is preliminary data.</text>
</comment>
<comment type="function">
    <text evidence="8">Produces ATP from ADP in the presence of a proton gradient across the membrane.</text>
</comment>
<organism evidence="12 13">
    <name type="scientific">Hominiventricola filiformis</name>
    <dbReference type="NCBI Taxonomy" id="2885352"/>
    <lineage>
        <taxon>Bacteria</taxon>
        <taxon>Bacillati</taxon>
        <taxon>Bacillota</taxon>
        <taxon>Clostridia</taxon>
        <taxon>Lachnospirales</taxon>
        <taxon>Lachnospiraceae</taxon>
        <taxon>Hominiventricola</taxon>
    </lineage>
</organism>
<evidence type="ECO:0000256" key="7">
    <source>
        <dbReference type="ARBA" id="ARBA00023310"/>
    </source>
</evidence>